<comment type="caution">
    <text evidence="11">The sequence shown here is derived from an EMBL/GenBank/DDBJ whole genome shotgun (WGS) entry which is preliminary data.</text>
</comment>
<dbReference type="PANTHER" id="PTHR31319:SF39">
    <property type="entry name" value="ZINC FINGER PROTEIN CONSTANS-LIKE 1"/>
    <property type="match status" value="1"/>
</dbReference>
<keyword evidence="4 7" id="KW-0863">Zinc-finger</keyword>
<dbReference type="PROSITE" id="PS51017">
    <property type="entry name" value="CCT"/>
    <property type="match status" value="1"/>
</dbReference>
<proteinExistence type="inferred from homology"/>
<dbReference type="GO" id="GO:0005634">
    <property type="term" value="C:nucleus"/>
    <property type="evidence" value="ECO:0000318"/>
    <property type="project" value="GO_Central"/>
</dbReference>
<dbReference type="GO" id="GO:2000028">
    <property type="term" value="P:regulation of photoperiodism, flowering"/>
    <property type="evidence" value="ECO:0000318"/>
    <property type="project" value="GO_Central"/>
</dbReference>
<evidence type="ECO:0000256" key="7">
    <source>
        <dbReference type="PROSITE-ProRule" id="PRU00024"/>
    </source>
</evidence>
<dbReference type="InterPro" id="IPR049808">
    <property type="entry name" value="CONSTANS-like_Bbox1"/>
</dbReference>
<sequence length="473" mass="52347">MKKLFLPINSTPRVARGFSSHLVVACCYFPSFPLHISHCLISLQHTLLNSQQKIESNKKEKVKRVAISSMLKKENSGGFDGSSNNWARVCDSCHSAACTVYCRADSAYLCAGCDARIHAASVVASRHERVWVCEACERAPAAFLCKADAASLCASCDADIHSANPLARRHHRVPIMPIPGTLYGPPAVDTVGGGSMMIGGTTGEGTEDDGFLSLTQDADDTTIDEEDEDEAASWLLLNPPVKNNNKNNNENNYGMLFGEEVVDDYLDLAEYGGDNQFNDKYSVNQQQLHYSVPQKSYGGDSVVPVQDGQRKSLILYHQQQQQQQQKSHHLNFQLGMEYDNSNTGYGYPASLSHSVSISSMDVSVVPESALSETSNSHPRPPKGTIDLFSGTPIQVPPQLTPTDRETRVLRYREKKKNRKFEKTIRYASRKAYAETRPRIKGRFAKRTDVEAEVDQMFSTQLMADTSYGIVPSF</sequence>
<dbReference type="PANTHER" id="PTHR31319">
    <property type="entry name" value="ZINC FINGER PROTEIN CONSTANS-LIKE 4"/>
    <property type="match status" value="1"/>
</dbReference>
<keyword evidence="3" id="KW-0479">Metal-binding</keyword>
<dbReference type="OMA" id="CTVYCEA"/>
<comment type="subcellular location">
    <subcellularLocation>
        <location evidence="1 8">Nucleus</location>
    </subcellularLocation>
</comment>
<keyword evidence="6 8" id="KW-0539">Nucleus</keyword>
<name>A0A2G3ABV8_CAPAN</name>
<accession>A0A2G3ABV8</accession>
<evidence type="ECO:0000256" key="2">
    <source>
        <dbReference type="ARBA" id="ARBA00010024"/>
    </source>
</evidence>
<dbReference type="AlphaFoldDB" id="A0A2G3ABV8"/>
<evidence type="ECO:0000256" key="1">
    <source>
        <dbReference type="ARBA" id="ARBA00004123"/>
    </source>
</evidence>
<dbReference type="Pfam" id="PF06203">
    <property type="entry name" value="CCT"/>
    <property type="match status" value="1"/>
</dbReference>
<evidence type="ECO:0000256" key="8">
    <source>
        <dbReference type="PROSITE-ProRule" id="PRU00357"/>
    </source>
</evidence>
<evidence type="ECO:0000259" key="9">
    <source>
        <dbReference type="PROSITE" id="PS50119"/>
    </source>
</evidence>
<reference evidence="11 12" key="2">
    <citation type="journal article" date="2017" name="Genome Biol.">
        <title>New reference genome sequences of hot pepper reveal the massive evolution of plant disease-resistance genes by retroduplication.</title>
        <authorList>
            <person name="Kim S."/>
            <person name="Park J."/>
            <person name="Yeom S.I."/>
            <person name="Kim Y.M."/>
            <person name="Seo E."/>
            <person name="Kim K.T."/>
            <person name="Kim M.S."/>
            <person name="Lee J.M."/>
            <person name="Cheong K."/>
            <person name="Shin H.S."/>
            <person name="Kim S.B."/>
            <person name="Han K."/>
            <person name="Lee J."/>
            <person name="Park M."/>
            <person name="Lee H.A."/>
            <person name="Lee H.Y."/>
            <person name="Lee Y."/>
            <person name="Oh S."/>
            <person name="Lee J.H."/>
            <person name="Choi E."/>
            <person name="Choi E."/>
            <person name="Lee S.E."/>
            <person name="Jeon J."/>
            <person name="Kim H."/>
            <person name="Choi G."/>
            <person name="Song H."/>
            <person name="Lee J."/>
            <person name="Lee S.C."/>
            <person name="Kwon J.K."/>
            <person name="Lee H.Y."/>
            <person name="Koo N."/>
            <person name="Hong Y."/>
            <person name="Kim R.W."/>
            <person name="Kang W.H."/>
            <person name="Huh J.H."/>
            <person name="Kang B.C."/>
            <person name="Yang T.J."/>
            <person name="Lee Y.H."/>
            <person name="Bennetzen J.L."/>
            <person name="Choi D."/>
        </authorList>
    </citation>
    <scope>NUCLEOTIDE SEQUENCE [LARGE SCALE GENOMIC DNA]</scope>
    <source>
        <strain evidence="12">cv. CM334</strain>
    </source>
</reference>
<dbReference type="SMART" id="SM00336">
    <property type="entry name" value="BBOX"/>
    <property type="match status" value="2"/>
</dbReference>
<dbReference type="GO" id="GO:0009909">
    <property type="term" value="P:regulation of flower development"/>
    <property type="evidence" value="ECO:0000318"/>
    <property type="project" value="GO_Central"/>
</dbReference>
<evidence type="ECO:0000259" key="10">
    <source>
        <dbReference type="PROSITE" id="PS51017"/>
    </source>
</evidence>
<feature type="domain" description="B box-type" evidence="9">
    <location>
        <begin position="128"/>
        <end position="175"/>
    </location>
</feature>
<dbReference type="CDD" id="cd19821">
    <property type="entry name" value="Bbox1_BBX-like"/>
    <property type="match status" value="2"/>
</dbReference>
<dbReference type="Proteomes" id="UP000222542">
    <property type="component" value="Unassembled WGS sequence"/>
</dbReference>
<dbReference type="PROSITE" id="PS50119">
    <property type="entry name" value="ZF_BBOX"/>
    <property type="match status" value="2"/>
</dbReference>
<gene>
    <name evidence="11" type="ORF">T459_06791</name>
</gene>
<dbReference type="Pfam" id="PF00643">
    <property type="entry name" value="zf-B_box"/>
    <property type="match status" value="1"/>
</dbReference>
<dbReference type="GO" id="GO:0008270">
    <property type="term" value="F:zinc ion binding"/>
    <property type="evidence" value="ECO:0007669"/>
    <property type="project" value="UniProtKB-KW"/>
</dbReference>
<keyword evidence="5" id="KW-0862">Zinc</keyword>
<dbReference type="InterPro" id="IPR045281">
    <property type="entry name" value="CONSTANS-like"/>
</dbReference>
<evidence type="ECO:0000256" key="3">
    <source>
        <dbReference type="ARBA" id="ARBA00022723"/>
    </source>
</evidence>
<dbReference type="STRING" id="4072.A0A2G3ABV8"/>
<dbReference type="InterPro" id="IPR010402">
    <property type="entry name" value="CCT_domain"/>
</dbReference>
<evidence type="ECO:0000313" key="11">
    <source>
        <dbReference type="EMBL" id="PHT91678.1"/>
    </source>
</evidence>
<organism evidence="11 12">
    <name type="scientific">Capsicum annuum</name>
    <name type="common">Capsicum pepper</name>
    <dbReference type="NCBI Taxonomy" id="4072"/>
    <lineage>
        <taxon>Eukaryota</taxon>
        <taxon>Viridiplantae</taxon>
        <taxon>Streptophyta</taxon>
        <taxon>Embryophyta</taxon>
        <taxon>Tracheophyta</taxon>
        <taxon>Spermatophyta</taxon>
        <taxon>Magnoliopsida</taxon>
        <taxon>eudicotyledons</taxon>
        <taxon>Gunneridae</taxon>
        <taxon>Pentapetalae</taxon>
        <taxon>asterids</taxon>
        <taxon>lamiids</taxon>
        <taxon>Solanales</taxon>
        <taxon>Solanaceae</taxon>
        <taxon>Solanoideae</taxon>
        <taxon>Capsiceae</taxon>
        <taxon>Capsicum</taxon>
    </lineage>
</organism>
<keyword evidence="12" id="KW-1185">Reference proteome</keyword>
<comment type="similarity">
    <text evidence="2">Belongs to the CONSTANS family.</text>
</comment>
<reference evidence="11 12" key="1">
    <citation type="journal article" date="2014" name="Nat. Genet.">
        <title>Genome sequence of the hot pepper provides insights into the evolution of pungency in Capsicum species.</title>
        <authorList>
            <person name="Kim S."/>
            <person name="Park M."/>
            <person name="Yeom S.I."/>
            <person name="Kim Y.M."/>
            <person name="Lee J.M."/>
            <person name="Lee H.A."/>
            <person name="Seo E."/>
            <person name="Choi J."/>
            <person name="Cheong K."/>
            <person name="Kim K.T."/>
            <person name="Jung K."/>
            <person name="Lee G.W."/>
            <person name="Oh S.K."/>
            <person name="Bae C."/>
            <person name="Kim S.B."/>
            <person name="Lee H.Y."/>
            <person name="Kim S.Y."/>
            <person name="Kim M.S."/>
            <person name="Kang B.C."/>
            <person name="Jo Y.D."/>
            <person name="Yang H.B."/>
            <person name="Jeong H.J."/>
            <person name="Kang W.H."/>
            <person name="Kwon J.K."/>
            <person name="Shin C."/>
            <person name="Lim J.Y."/>
            <person name="Park J.H."/>
            <person name="Huh J.H."/>
            <person name="Kim J.S."/>
            <person name="Kim B.D."/>
            <person name="Cohen O."/>
            <person name="Paran I."/>
            <person name="Suh M.C."/>
            <person name="Lee S.B."/>
            <person name="Kim Y.K."/>
            <person name="Shin Y."/>
            <person name="Noh S.J."/>
            <person name="Park J."/>
            <person name="Seo Y.S."/>
            <person name="Kwon S.Y."/>
            <person name="Kim H.A."/>
            <person name="Park J.M."/>
            <person name="Kim H.J."/>
            <person name="Choi S.B."/>
            <person name="Bosland P.W."/>
            <person name="Reeves G."/>
            <person name="Jo S.H."/>
            <person name="Lee B.W."/>
            <person name="Cho H.T."/>
            <person name="Choi H.S."/>
            <person name="Lee M.S."/>
            <person name="Yu Y."/>
            <person name="Do Choi Y."/>
            <person name="Park B.S."/>
            <person name="van Deynze A."/>
            <person name="Ashrafi H."/>
            <person name="Hill T."/>
            <person name="Kim W.T."/>
            <person name="Pai H.S."/>
            <person name="Ahn H.K."/>
            <person name="Yeam I."/>
            <person name="Giovannoni J.J."/>
            <person name="Rose J.K."/>
            <person name="Sorensen I."/>
            <person name="Lee S.J."/>
            <person name="Kim R.W."/>
            <person name="Choi I.Y."/>
            <person name="Choi B.S."/>
            <person name="Lim J.S."/>
            <person name="Lee Y.H."/>
            <person name="Choi D."/>
        </authorList>
    </citation>
    <scope>NUCLEOTIDE SEQUENCE [LARGE SCALE GENOMIC DNA]</scope>
    <source>
        <strain evidence="12">cv. CM334</strain>
    </source>
</reference>
<evidence type="ECO:0000256" key="6">
    <source>
        <dbReference type="ARBA" id="ARBA00023242"/>
    </source>
</evidence>
<protein>
    <submittedName>
        <fullName evidence="11">Zinc finger protein CONSTANS-LIKE 2</fullName>
    </submittedName>
</protein>
<dbReference type="InterPro" id="IPR000315">
    <property type="entry name" value="Znf_B-box"/>
</dbReference>
<feature type="domain" description="B box-type" evidence="9">
    <location>
        <begin position="85"/>
        <end position="132"/>
    </location>
</feature>
<evidence type="ECO:0000256" key="4">
    <source>
        <dbReference type="ARBA" id="ARBA00022771"/>
    </source>
</evidence>
<evidence type="ECO:0000313" key="12">
    <source>
        <dbReference type="Proteomes" id="UP000222542"/>
    </source>
</evidence>
<dbReference type="Gramene" id="PHT91678">
    <property type="protein sequence ID" value="PHT91678"/>
    <property type="gene ID" value="T459_06791"/>
</dbReference>
<evidence type="ECO:0000256" key="5">
    <source>
        <dbReference type="ARBA" id="ARBA00022833"/>
    </source>
</evidence>
<dbReference type="EMBL" id="AYRZ02000002">
    <property type="protein sequence ID" value="PHT91678.1"/>
    <property type="molecule type" value="Genomic_DNA"/>
</dbReference>
<feature type="domain" description="CCT" evidence="10">
    <location>
        <begin position="404"/>
        <end position="446"/>
    </location>
</feature>